<comment type="cofactor">
    <cofactor evidence="3">
        <name>Mn(2+)</name>
        <dbReference type="ChEBI" id="CHEBI:29035"/>
    </cofactor>
    <text evidence="3">The Mn(2+) ion enhances activity.</text>
</comment>
<dbReference type="InterPro" id="IPR036264">
    <property type="entry name" value="Bact_exopeptidase_dim_dom"/>
</dbReference>
<keyword evidence="6" id="KW-1185">Reference proteome</keyword>
<dbReference type="GO" id="GO:0016787">
    <property type="term" value="F:hydrolase activity"/>
    <property type="evidence" value="ECO:0007669"/>
    <property type="project" value="UniProtKB-KW"/>
</dbReference>
<feature type="binding site" evidence="3">
    <location>
        <position position="107"/>
    </location>
    <ligand>
        <name>Mn(2+)</name>
        <dbReference type="ChEBI" id="CHEBI:29035"/>
        <label>2</label>
    </ligand>
</feature>
<keyword evidence="3" id="KW-0479">Metal-binding</keyword>
<keyword evidence="2 5" id="KW-0378">Hydrolase</keyword>
<feature type="binding site" evidence="3">
    <location>
        <position position="166"/>
    </location>
    <ligand>
        <name>Mn(2+)</name>
        <dbReference type="ChEBI" id="CHEBI:29035"/>
        <label>2</label>
    </ligand>
</feature>
<dbReference type="Gene3D" id="3.40.630.10">
    <property type="entry name" value="Zn peptidases"/>
    <property type="match status" value="1"/>
</dbReference>
<dbReference type="EMBL" id="SSOD01000016">
    <property type="protein sequence ID" value="THF58117.1"/>
    <property type="molecule type" value="Genomic_DNA"/>
</dbReference>
<evidence type="ECO:0000256" key="2">
    <source>
        <dbReference type="ARBA" id="ARBA00022801"/>
    </source>
</evidence>
<organism evidence="5 6">
    <name type="scientific">Pseudothauera rhizosphaerae</name>
    <dbReference type="NCBI Taxonomy" id="2565932"/>
    <lineage>
        <taxon>Bacteria</taxon>
        <taxon>Pseudomonadati</taxon>
        <taxon>Pseudomonadota</taxon>
        <taxon>Betaproteobacteria</taxon>
        <taxon>Rhodocyclales</taxon>
        <taxon>Zoogloeaceae</taxon>
        <taxon>Pseudothauera</taxon>
    </lineage>
</organism>
<dbReference type="Pfam" id="PF07687">
    <property type="entry name" value="M20_dimer"/>
    <property type="match status" value="1"/>
</dbReference>
<dbReference type="GO" id="GO:0046872">
    <property type="term" value="F:metal ion binding"/>
    <property type="evidence" value="ECO:0007669"/>
    <property type="project" value="UniProtKB-KW"/>
</dbReference>
<accession>A0A4S4AGV3</accession>
<dbReference type="FunFam" id="3.30.70.360:FF:000014">
    <property type="entry name" value="N-acyl-L-amino acid amidohydrolase"/>
    <property type="match status" value="1"/>
</dbReference>
<evidence type="ECO:0000313" key="5">
    <source>
        <dbReference type="EMBL" id="THF58117.1"/>
    </source>
</evidence>
<feature type="binding site" evidence="3">
    <location>
        <position position="105"/>
    </location>
    <ligand>
        <name>Mn(2+)</name>
        <dbReference type="ChEBI" id="CHEBI:29035"/>
        <label>2</label>
    </ligand>
</feature>
<dbReference type="NCBIfam" id="TIGR01891">
    <property type="entry name" value="amidohydrolases"/>
    <property type="match status" value="1"/>
</dbReference>
<dbReference type="Proteomes" id="UP000307956">
    <property type="component" value="Unassembled WGS sequence"/>
</dbReference>
<proteinExistence type="inferred from homology"/>
<dbReference type="CDD" id="cd05666">
    <property type="entry name" value="M20_Acy1-like"/>
    <property type="match status" value="1"/>
</dbReference>
<dbReference type="SUPFAM" id="SSF53187">
    <property type="entry name" value="Zn-dependent exopeptidases"/>
    <property type="match status" value="1"/>
</dbReference>
<dbReference type="PANTHER" id="PTHR11014">
    <property type="entry name" value="PEPTIDASE M20 FAMILY MEMBER"/>
    <property type="match status" value="1"/>
</dbReference>
<dbReference type="SUPFAM" id="SSF55031">
    <property type="entry name" value="Bacterial exopeptidase dimerisation domain"/>
    <property type="match status" value="1"/>
</dbReference>
<dbReference type="InterPro" id="IPR011650">
    <property type="entry name" value="Peptidase_M20_dimer"/>
</dbReference>
<dbReference type="OrthoDB" id="8875216at2"/>
<feature type="binding site" evidence="3">
    <location>
        <position position="364"/>
    </location>
    <ligand>
        <name>Mn(2+)</name>
        <dbReference type="ChEBI" id="CHEBI:29035"/>
        <label>2</label>
    </ligand>
</feature>
<name>A0A4S4AGV3_9RHOO</name>
<reference evidence="5 6" key="1">
    <citation type="submission" date="2019-04" db="EMBL/GenBank/DDBJ databases">
        <title>Azoarcus rhizosphaerae sp. nov. isolated from rhizosphere of Ficus religiosa.</title>
        <authorList>
            <person name="Lin S.-Y."/>
            <person name="Hameed A."/>
            <person name="Hsu Y.-H."/>
            <person name="Young C.-C."/>
        </authorList>
    </citation>
    <scope>NUCLEOTIDE SEQUENCE [LARGE SCALE GENOMIC DNA]</scope>
    <source>
        <strain evidence="5 6">CC-YHH848</strain>
    </source>
</reference>
<dbReference type="PIRSF" id="PIRSF005962">
    <property type="entry name" value="Pept_M20D_amidohydro"/>
    <property type="match status" value="1"/>
</dbReference>
<evidence type="ECO:0000259" key="4">
    <source>
        <dbReference type="Pfam" id="PF07687"/>
    </source>
</evidence>
<feature type="binding site" evidence="3">
    <location>
        <position position="140"/>
    </location>
    <ligand>
        <name>Mn(2+)</name>
        <dbReference type="ChEBI" id="CHEBI:29035"/>
        <label>2</label>
    </ligand>
</feature>
<dbReference type="AlphaFoldDB" id="A0A4S4AGV3"/>
<sequence length="395" mass="41825">MSTLSLPGASLARLTEIRRDIHAHPELAFAEHRTAELVARHLESLGIEVHRGIGGTGVVGVVRGAVRGSGGLRAIGLRADMDALPIAERNEFAHKSRHAGCMHACGHDGHTTMLLGAAETLAAARDFDGTVYLVFQPAEEGEGGARAMIEDGLFDRFPMEAVFGMHNWPGLPIGHFAVHAGPVMASADRFDIEILGHGAHAAMPHLGRDPVAAGAALVQAVQTIVARTLDPIDAAVVSVTQFHAGEAYNVIPDRAQLAGTVRAFSEDVQDHVERHLARLCEGIAAGFGLRVAFDYRRGYPPTVNSVPEAALCAEVARAVAGDEAVTTTARPSMGAEDFAFFLQKKPGCYVWVGNGPGEGGCTLHNPTYDFNDAVIPAGVAYWAELVHRILGPVKT</sequence>
<feature type="domain" description="Peptidase M20 dimerisation" evidence="4">
    <location>
        <begin position="189"/>
        <end position="281"/>
    </location>
</feature>
<comment type="caution">
    <text evidence="5">The sequence shown here is derived from an EMBL/GenBank/DDBJ whole genome shotgun (WGS) entry which is preliminary data.</text>
</comment>
<protein>
    <submittedName>
        <fullName evidence="5">Amidohydrolase</fullName>
    </submittedName>
</protein>
<gene>
    <name evidence="5" type="ORF">E6O51_17405</name>
</gene>
<evidence type="ECO:0000256" key="1">
    <source>
        <dbReference type="ARBA" id="ARBA00006153"/>
    </source>
</evidence>
<keyword evidence="3" id="KW-0464">Manganese</keyword>
<dbReference type="RefSeq" id="WP_136386284.1">
    <property type="nucleotide sequence ID" value="NZ_SSOD01000016.1"/>
</dbReference>
<evidence type="ECO:0000256" key="3">
    <source>
        <dbReference type="PIRSR" id="PIRSR005962-1"/>
    </source>
</evidence>
<dbReference type="Gene3D" id="3.30.70.360">
    <property type="match status" value="1"/>
</dbReference>
<dbReference type="PANTHER" id="PTHR11014:SF63">
    <property type="entry name" value="METALLOPEPTIDASE, PUTATIVE (AFU_ORTHOLOGUE AFUA_6G09600)-RELATED"/>
    <property type="match status" value="1"/>
</dbReference>
<comment type="similarity">
    <text evidence="1">Belongs to the peptidase M20 family.</text>
</comment>
<dbReference type="InterPro" id="IPR002933">
    <property type="entry name" value="Peptidase_M20"/>
</dbReference>
<dbReference type="Pfam" id="PF01546">
    <property type="entry name" value="Peptidase_M20"/>
    <property type="match status" value="1"/>
</dbReference>
<evidence type="ECO:0000313" key="6">
    <source>
        <dbReference type="Proteomes" id="UP000307956"/>
    </source>
</evidence>
<dbReference type="InterPro" id="IPR017439">
    <property type="entry name" value="Amidohydrolase"/>
</dbReference>